<dbReference type="GO" id="GO:0008177">
    <property type="term" value="F:succinate dehydrogenase (quinone) activity"/>
    <property type="evidence" value="ECO:0007669"/>
    <property type="project" value="UniProtKB-EC"/>
</dbReference>
<feature type="compositionally biased region" description="Basic residues" evidence="1">
    <location>
        <begin position="239"/>
        <end position="251"/>
    </location>
</feature>
<accession>A0A6J4PBH0</accession>
<sequence length="261" mass="29627">EHHHRRPRRRGPHLHRLQGEGRRDRRLRRHHPGPALRPREGHRAPLGGLHGQRVLDRPPPRRPAQDQVGDRRVADLPPLLRARGLRLRRDADQRAQPARVQGAAARPGAEQADHRRGDQGPAGREGPRGRHGAVLPVLPRDHAVPDHLRPRADQGAHPEPARPRALRRHHQVHPVRRVHVELPGVLDRRAVLRPRGDRQRAPVHLRQPRRGLRHPPRGAQRPRGRVALPHDLQLLRGLPPRHRGHQGHRRGQAGAAHAQAL</sequence>
<dbReference type="EMBL" id="CADCUY010000282">
    <property type="protein sequence ID" value="CAA9409597.1"/>
    <property type="molecule type" value="Genomic_DNA"/>
</dbReference>
<feature type="compositionally biased region" description="Basic residues" evidence="1">
    <location>
        <begin position="201"/>
        <end position="224"/>
    </location>
</feature>
<feature type="region of interest" description="Disordered" evidence="1">
    <location>
        <begin position="196"/>
        <end position="261"/>
    </location>
</feature>
<name>A0A6J4PBH0_9ACTN</name>
<feature type="non-terminal residue" evidence="2">
    <location>
        <position position="261"/>
    </location>
</feature>
<feature type="compositionally biased region" description="Basic residues" evidence="1">
    <location>
        <begin position="1"/>
        <end position="16"/>
    </location>
</feature>
<feature type="compositionally biased region" description="Low complexity" evidence="1">
    <location>
        <begin position="252"/>
        <end position="261"/>
    </location>
</feature>
<organism evidence="2">
    <name type="scientific">uncultured Quadrisphaera sp</name>
    <dbReference type="NCBI Taxonomy" id="904978"/>
    <lineage>
        <taxon>Bacteria</taxon>
        <taxon>Bacillati</taxon>
        <taxon>Actinomycetota</taxon>
        <taxon>Actinomycetes</taxon>
        <taxon>Kineosporiales</taxon>
        <taxon>Kineosporiaceae</taxon>
        <taxon>Quadrisphaera</taxon>
        <taxon>environmental samples</taxon>
    </lineage>
</organism>
<dbReference type="EC" id="1.3.5.1" evidence="2"/>
<reference evidence="2" key="1">
    <citation type="submission" date="2020-02" db="EMBL/GenBank/DDBJ databases">
        <authorList>
            <person name="Meier V. D."/>
        </authorList>
    </citation>
    <scope>NUCLEOTIDE SEQUENCE</scope>
    <source>
        <strain evidence="2">AVDCRST_MAG35</strain>
    </source>
</reference>
<feature type="region of interest" description="Disordered" evidence="1">
    <location>
        <begin position="1"/>
        <end position="170"/>
    </location>
</feature>
<dbReference type="AlphaFoldDB" id="A0A6J4PBH0"/>
<proteinExistence type="predicted"/>
<feature type="non-terminal residue" evidence="2">
    <location>
        <position position="1"/>
    </location>
</feature>
<protein>
    <submittedName>
        <fullName evidence="2">Succinate dehydrogenase iron-sulfur protein</fullName>
        <ecNumber evidence="2">1.3.5.1</ecNumber>
    </submittedName>
</protein>
<evidence type="ECO:0000313" key="2">
    <source>
        <dbReference type="EMBL" id="CAA9409597.1"/>
    </source>
</evidence>
<feature type="compositionally biased region" description="Basic and acidic residues" evidence="1">
    <location>
        <begin position="139"/>
        <end position="162"/>
    </location>
</feature>
<keyword evidence="2" id="KW-0560">Oxidoreductase</keyword>
<evidence type="ECO:0000256" key="1">
    <source>
        <dbReference type="SAM" id="MobiDB-lite"/>
    </source>
</evidence>
<gene>
    <name evidence="2" type="ORF">AVDCRST_MAG35-1369</name>
</gene>